<name>A0ABD7QGS6_RAOOR</name>
<evidence type="ECO:0000313" key="1">
    <source>
        <dbReference type="EMBL" id="TCQ72501.1"/>
    </source>
</evidence>
<reference evidence="1 2" key="1">
    <citation type="submission" date="2019-03" db="EMBL/GenBank/DDBJ databases">
        <title>Genomic analyses of the natural microbiome of Caenorhabditis elegans.</title>
        <authorList>
            <person name="Samuel B."/>
        </authorList>
    </citation>
    <scope>NUCLEOTIDE SEQUENCE [LARGE SCALE GENOMIC DNA]</scope>
    <source>
        <strain evidence="1 2">JUb54</strain>
    </source>
</reference>
<accession>A0ABD7QGS6</accession>
<dbReference type="Proteomes" id="UP000295263">
    <property type="component" value="Unassembled WGS sequence"/>
</dbReference>
<gene>
    <name evidence="1" type="ORF">EC841_10546</name>
</gene>
<comment type="caution">
    <text evidence="1">The sequence shown here is derived from an EMBL/GenBank/DDBJ whole genome shotgun (WGS) entry which is preliminary data.</text>
</comment>
<proteinExistence type="predicted"/>
<protein>
    <submittedName>
        <fullName evidence="1">Uncharacterized protein</fullName>
    </submittedName>
</protein>
<dbReference type="AlphaFoldDB" id="A0ABD7QGS6"/>
<evidence type="ECO:0000313" key="2">
    <source>
        <dbReference type="Proteomes" id="UP000295263"/>
    </source>
</evidence>
<organism evidence="1 2">
    <name type="scientific">Raoultella ornithinolytica</name>
    <name type="common">Klebsiella ornithinolytica</name>
    <dbReference type="NCBI Taxonomy" id="54291"/>
    <lineage>
        <taxon>Bacteria</taxon>
        <taxon>Pseudomonadati</taxon>
        <taxon>Pseudomonadota</taxon>
        <taxon>Gammaproteobacteria</taxon>
        <taxon>Enterobacterales</taxon>
        <taxon>Enterobacteriaceae</taxon>
        <taxon>Klebsiella/Raoultella group</taxon>
        <taxon>Raoultella</taxon>
    </lineage>
</organism>
<sequence>MFRNLMDKVVVVKEKREISQLFSAAGQPVAIQGLRQPG</sequence>
<dbReference type="EMBL" id="SLYQ01000005">
    <property type="protein sequence ID" value="TCQ72501.1"/>
    <property type="molecule type" value="Genomic_DNA"/>
</dbReference>